<dbReference type="GO" id="GO:0017148">
    <property type="term" value="P:negative regulation of translation"/>
    <property type="evidence" value="ECO:0007669"/>
    <property type="project" value="TreeGrafter"/>
</dbReference>
<dbReference type="SUPFAM" id="SSF52161">
    <property type="entry name" value="Ribosomal protein L13"/>
    <property type="match status" value="1"/>
</dbReference>
<gene>
    <name evidence="4" type="primary">rpl13</name>
</gene>
<dbReference type="GO" id="GO:0003729">
    <property type="term" value="F:mRNA binding"/>
    <property type="evidence" value="ECO:0007669"/>
    <property type="project" value="TreeGrafter"/>
</dbReference>
<dbReference type="Pfam" id="PF00572">
    <property type="entry name" value="Ribosomal_L13"/>
    <property type="match status" value="1"/>
</dbReference>
<dbReference type="GO" id="GO:0003735">
    <property type="term" value="F:structural constituent of ribosome"/>
    <property type="evidence" value="ECO:0007669"/>
    <property type="project" value="InterPro"/>
</dbReference>
<evidence type="ECO:0000256" key="2">
    <source>
        <dbReference type="ARBA" id="ARBA00022980"/>
    </source>
</evidence>
<dbReference type="GO" id="GO:0006412">
    <property type="term" value="P:translation"/>
    <property type="evidence" value="ECO:0007669"/>
    <property type="project" value="InterPro"/>
</dbReference>
<dbReference type="EMBL" id="MH795132">
    <property type="protein sequence ID" value="AYO28710.1"/>
    <property type="molecule type" value="Genomic_DNA"/>
</dbReference>
<sequence>MKTIFPKKECHVPKWFVIDATGKTLGRLVTEVSKILRGKDISFFTPGIDQGNFVVILNAEKIYITGKKENQKLYYRNSQRPGSLKVETFKQIKRRKPVHIIERAVWGMLPKNILGRQYYRRLYVYCSNDKSSLIAKKELQKVNVDGKNWIELSL</sequence>
<dbReference type="InterPro" id="IPR036899">
    <property type="entry name" value="Ribosomal_uL13_sf"/>
</dbReference>
<dbReference type="PANTHER" id="PTHR11545">
    <property type="entry name" value="RIBOSOMAL PROTEIN L13"/>
    <property type="match status" value="1"/>
</dbReference>
<reference evidence="4" key="1">
    <citation type="submission" date="2018-08" db="EMBL/GenBank/DDBJ databases">
        <title>Comparative Plastid Genomics of Synurophyceae: Evolutionary Evidence of Lateral Gene Transfer and Inverted Repeat Dynamics.</title>
        <authorList>
            <person name="Kim J.I."/>
            <person name="Shin H."/>
            <person name="Skaloud P."/>
            <person name="Jung J."/>
            <person name="Yoon H.S."/>
            <person name="Archibald J.M."/>
            <person name="Shin W."/>
        </authorList>
    </citation>
    <scope>NUCLEOTIDE SEQUENCE</scope>
    <source>
        <strain evidence="4">CCMP1781</strain>
    </source>
</reference>
<dbReference type="InterPro" id="IPR005822">
    <property type="entry name" value="Ribosomal_uL13"/>
</dbReference>
<dbReference type="PIRSF" id="PIRSF002181">
    <property type="entry name" value="Ribosomal_L13"/>
    <property type="match status" value="1"/>
</dbReference>
<accession>A0A3G2QZY5</accession>
<geneLocation type="plastid" evidence="4"/>
<dbReference type="GO" id="GO:0022625">
    <property type="term" value="C:cytosolic large ribosomal subunit"/>
    <property type="evidence" value="ECO:0007669"/>
    <property type="project" value="TreeGrafter"/>
</dbReference>
<dbReference type="NCBIfam" id="TIGR01066">
    <property type="entry name" value="rplM_bact"/>
    <property type="match status" value="1"/>
</dbReference>
<dbReference type="InterPro" id="IPR005823">
    <property type="entry name" value="Ribosomal_uL13_bac-type"/>
</dbReference>
<protein>
    <submittedName>
        <fullName evidence="4">Ribosomal protein L13</fullName>
    </submittedName>
</protein>
<comment type="similarity">
    <text evidence="1">Belongs to the universal ribosomal protein uL13 family.</text>
</comment>
<proteinExistence type="inferred from homology"/>
<dbReference type="HAMAP" id="MF_01366">
    <property type="entry name" value="Ribosomal_uL13"/>
    <property type="match status" value="1"/>
</dbReference>
<dbReference type="PANTHER" id="PTHR11545:SF2">
    <property type="entry name" value="LARGE RIBOSOMAL SUBUNIT PROTEIN UL13M"/>
    <property type="match status" value="1"/>
</dbReference>
<keyword evidence="2 4" id="KW-0689">Ribosomal protein</keyword>
<organism evidence="4">
    <name type="scientific">Neotessella volvocina</name>
    <dbReference type="NCBI Taxonomy" id="52559"/>
    <lineage>
        <taxon>Eukaryota</taxon>
        <taxon>Sar</taxon>
        <taxon>Stramenopiles</taxon>
        <taxon>Ochrophyta</taxon>
        <taxon>Synurophyceae</taxon>
        <taxon>Synurales</taxon>
        <taxon>Neotessellaceae</taxon>
        <taxon>Neotessella</taxon>
    </lineage>
</organism>
<name>A0A3G2QZY5_9STRA</name>
<dbReference type="AlphaFoldDB" id="A0A3G2QZY5"/>
<evidence type="ECO:0000256" key="3">
    <source>
        <dbReference type="ARBA" id="ARBA00023274"/>
    </source>
</evidence>
<evidence type="ECO:0000313" key="4">
    <source>
        <dbReference type="EMBL" id="AYO28710.1"/>
    </source>
</evidence>
<dbReference type="Gene3D" id="3.90.1180.10">
    <property type="entry name" value="Ribosomal protein L13"/>
    <property type="match status" value="1"/>
</dbReference>
<dbReference type="CDD" id="cd00392">
    <property type="entry name" value="Ribosomal_L13"/>
    <property type="match status" value="1"/>
</dbReference>
<keyword evidence="4" id="KW-0934">Plastid</keyword>
<keyword evidence="3" id="KW-0687">Ribonucleoprotein</keyword>
<evidence type="ECO:0000256" key="1">
    <source>
        <dbReference type="ARBA" id="ARBA00006227"/>
    </source>
</evidence>